<protein>
    <recommendedName>
        <fullName evidence="2">CSD domain-containing protein</fullName>
    </recommendedName>
</protein>
<dbReference type="InterPro" id="IPR011129">
    <property type="entry name" value="CSD"/>
</dbReference>
<dbReference type="InterPro" id="IPR002059">
    <property type="entry name" value="CSP_DNA-bd"/>
</dbReference>
<dbReference type="Pfam" id="PF00313">
    <property type="entry name" value="CSD"/>
    <property type="match status" value="3"/>
</dbReference>
<evidence type="ECO:0000256" key="1">
    <source>
        <dbReference type="SAM" id="MobiDB-lite"/>
    </source>
</evidence>
<dbReference type="EMBL" id="CAXAMN010025550">
    <property type="protein sequence ID" value="CAK9095930.1"/>
    <property type="molecule type" value="Genomic_DNA"/>
</dbReference>
<feature type="compositionally biased region" description="Polar residues" evidence="1">
    <location>
        <begin position="142"/>
        <end position="151"/>
    </location>
</feature>
<evidence type="ECO:0000313" key="4">
    <source>
        <dbReference type="Proteomes" id="UP001642484"/>
    </source>
</evidence>
<dbReference type="SMART" id="SM00357">
    <property type="entry name" value="CSP"/>
    <property type="match status" value="4"/>
</dbReference>
<feature type="domain" description="CSD" evidence="2">
    <location>
        <begin position="340"/>
        <end position="410"/>
    </location>
</feature>
<dbReference type="InterPro" id="IPR012340">
    <property type="entry name" value="NA-bd_OB-fold"/>
</dbReference>
<reference evidence="3 4" key="1">
    <citation type="submission" date="2024-02" db="EMBL/GenBank/DDBJ databases">
        <authorList>
            <person name="Chen Y."/>
            <person name="Shah S."/>
            <person name="Dougan E. K."/>
            <person name="Thang M."/>
            <person name="Chan C."/>
        </authorList>
    </citation>
    <scope>NUCLEOTIDE SEQUENCE [LARGE SCALE GENOMIC DNA]</scope>
</reference>
<dbReference type="Gene3D" id="2.40.50.140">
    <property type="entry name" value="Nucleic acid-binding proteins"/>
    <property type="match status" value="4"/>
</dbReference>
<dbReference type="SUPFAM" id="SSF50249">
    <property type="entry name" value="Nucleic acid-binding proteins"/>
    <property type="match status" value="4"/>
</dbReference>
<feature type="compositionally biased region" description="Low complexity" evidence="1">
    <location>
        <begin position="126"/>
        <end position="141"/>
    </location>
</feature>
<dbReference type="PANTHER" id="PTHR11544">
    <property type="entry name" value="COLD SHOCK DOMAIN CONTAINING PROTEINS"/>
    <property type="match status" value="1"/>
</dbReference>
<accession>A0ABP0R716</accession>
<keyword evidence="4" id="KW-1185">Reference proteome</keyword>
<gene>
    <name evidence="3" type="ORF">CCMP2556_LOCUS45651</name>
</gene>
<evidence type="ECO:0000259" key="2">
    <source>
        <dbReference type="PROSITE" id="PS51857"/>
    </source>
</evidence>
<sequence length="431" mass="45949">MAQYKGTIKSFNLDKGYGFIENSETKAIYGKDVFVLKTSLQGLQVPVNAGDEVMFRVIDSVKGPQAENIVVLKSLTANGMGAGGMGGVGGMGGACMGGMNQVPQAGFVSPGGFGPSGFTPAPPAFRPQGPQGPQALQAPRPSQLSGQSPYSGQASSQYVGIVKSFNTQKGWGFITSEQILQSFGKDLFFMKSSLRAPVQEGQQVTFTVVHEATRGPQAQNISLAGGMVPQAVPTSAYGAPLQVGPGFVQSPMQMQSEQYFFGAIKGYNQEKGWGHITCQVAKILFGKEVFVMRSALGDAVVEAGTLVGFKVKQTDRGPQAYEVKAYPPQSYGFEGQPGKRYAGSVKLFKEDKKWGFVTSDEIKSLFDGKDIFLHMQALNDGSVLPTAGDEAHFSIEIGENGKLQAHEVDLIPQQVGFQPVRHPVPSRAGPY</sequence>
<evidence type="ECO:0000313" key="3">
    <source>
        <dbReference type="EMBL" id="CAK9095930.1"/>
    </source>
</evidence>
<feature type="domain" description="CSD" evidence="2">
    <location>
        <begin position="3"/>
        <end position="71"/>
    </location>
</feature>
<feature type="domain" description="CSD" evidence="2">
    <location>
        <begin position="157"/>
        <end position="223"/>
    </location>
</feature>
<name>A0ABP0R716_9DINO</name>
<proteinExistence type="predicted"/>
<comment type="caution">
    <text evidence="3">The sequence shown here is derived from an EMBL/GenBank/DDBJ whole genome shotgun (WGS) entry which is preliminary data.</text>
</comment>
<dbReference type="PROSITE" id="PS51857">
    <property type="entry name" value="CSD_2"/>
    <property type="match status" value="3"/>
</dbReference>
<feature type="region of interest" description="Disordered" evidence="1">
    <location>
        <begin position="111"/>
        <end position="151"/>
    </location>
</feature>
<dbReference type="Proteomes" id="UP001642484">
    <property type="component" value="Unassembled WGS sequence"/>
</dbReference>
<dbReference type="InterPro" id="IPR050181">
    <property type="entry name" value="Cold_shock_domain"/>
</dbReference>
<organism evidence="3 4">
    <name type="scientific">Durusdinium trenchii</name>
    <dbReference type="NCBI Taxonomy" id="1381693"/>
    <lineage>
        <taxon>Eukaryota</taxon>
        <taxon>Sar</taxon>
        <taxon>Alveolata</taxon>
        <taxon>Dinophyceae</taxon>
        <taxon>Suessiales</taxon>
        <taxon>Symbiodiniaceae</taxon>
        <taxon>Durusdinium</taxon>
    </lineage>
</organism>